<evidence type="ECO:0000313" key="4">
    <source>
        <dbReference type="EMBL" id="XAO76163.1"/>
    </source>
</evidence>
<accession>A0AAU6WU85</accession>
<dbReference type="Pfam" id="PF00041">
    <property type="entry name" value="fn3"/>
    <property type="match status" value="1"/>
</dbReference>
<evidence type="ECO:0000256" key="1">
    <source>
        <dbReference type="ARBA" id="ARBA00022729"/>
    </source>
</evidence>
<dbReference type="InterPro" id="IPR013783">
    <property type="entry name" value="Ig-like_fold"/>
</dbReference>
<feature type="domain" description="Fibronectin type-III" evidence="3">
    <location>
        <begin position="496"/>
        <end position="587"/>
    </location>
</feature>
<protein>
    <submittedName>
        <fullName evidence="4">T9SS type A sorting domain-containing protein</fullName>
    </submittedName>
</protein>
<name>A0AAU6WU85_9FLAO</name>
<dbReference type="Pfam" id="PF18962">
    <property type="entry name" value="Por_Secre_tail"/>
    <property type="match status" value="1"/>
</dbReference>
<dbReference type="AlphaFoldDB" id="A0AAU6WU85"/>
<dbReference type="SUPFAM" id="SSF49265">
    <property type="entry name" value="Fibronectin type III"/>
    <property type="match status" value="1"/>
</dbReference>
<dbReference type="SMART" id="SM00060">
    <property type="entry name" value="FN3"/>
    <property type="match status" value="1"/>
</dbReference>
<evidence type="ECO:0000259" key="3">
    <source>
        <dbReference type="PROSITE" id="PS50853"/>
    </source>
</evidence>
<evidence type="ECO:0000313" key="5">
    <source>
        <dbReference type="Proteomes" id="UP001463665"/>
    </source>
</evidence>
<dbReference type="InterPro" id="IPR036116">
    <property type="entry name" value="FN3_sf"/>
</dbReference>
<gene>
    <name evidence="4" type="ORF">AAFP95_10415</name>
</gene>
<dbReference type="CDD" id="cd00063">
    <property type="entry name" value="FN3"/>
    <property type="match status" value="1"/>
</dbReference>
<feature type="signal peptide" evidence="2">
    <location>
        <begin position="1"/>
        <end position="18"/>
    </location>
</feature>
<keyword evidence="1 2" id="KW-0732">Signal</keyword>
<sequence>MKKFLLTCMMSFGLGLMAQTTVTIGAGATASDAYDNGNPIYRSSGTSTYHYSKSVQLLTAADLSGATVPSGSTINSIAYYKASAFNVSGSNAWTLNVYLKNSSATALASGTSWDTMTAGATLFYTATINSSNNFPAAAGWVTLTNNTSNTFNYAGNAIEVYIDWVPSGTLTSPYTGGEFTWQYDSSSTAQAMGTSNSSAIPGSTTSFSTLSRRYQTQLKFTSTPCTGTPNPGNTLSSGSAACAGPYNTTLSLQNSVAGSGITYQWYLNGSPVSGATSPTLNATITAASTYYCAVTCTGSGMTANSTPVNLVAPSNGISSFPWNENFDSMSSVGTNILPSCWLSVGGGSSNTEQYTTATSAGNSYNDPRSAPNYVTIYYPYSNAATLWTPKFYLTAGQSYDFSFYYVGDGLSGWQGDVLVNNNQNATGATGLNTFVTSTQTTTGGSNSTNYTKVKVTYVPTTTGNYTFGVKTLAVTSAPYYMGFDDFNVMITPSCTEPNAISVSNITSAGALVSWTAPSNAPAGGYDLYYSTSNTAPTTPNFTGLTGISKQLSNLTAASTYYVWVRSRCSTTTQSIWSGPATFSTLCTAASLPYVQDFESVTTPALPNCTQVQNAGNGNVWTTADAPTDSPGFTTKVLKYAYNSSSAANTWFYTQGLNLTGGVQYTITYKYGNNSTTYVEKLKVAYGTSPLASAMTNTIADYPSINDKTAHSVSVNFTPATSGIYYFGFNAYSDADQYYLYVDDISINTASALAVSEISGTKNTIKVYPNPFSEVLNISDASDVKNVLITDVAGRLVKTISNPSSELHLGELKQGMYLVTLEMKDGSKQTIKTIKK</sequence>
<dbReference type="Gene3D" id="2.60.120.200">
    <property type="match status" value="1"/>
</dbReference>
<dbReference type="Gene3D" id="2.60.40.10">
    <property type="entry name" value="Immunoglobulins"/>
    <property type="match status" value="2"/>
</dbReference>
<proteinExistence type="predicted"/>
<reference evidence="4 5" key="1">
    <citation type="submission" date="2024-04" db="EMBL/GenBank/DDBJ databases">
        <title>Genome sequencing and assembly of rice foliar adapted Chryseobacterium endophyticum OsEnb-ALM-A6.</title>
        <authorList>
            <person name="Kumar S."/>
            <person name="Javed M."/>
            <person name="Chouhan V."/>
            <person name="Charishma K."/>
            <person name="Patel A."/>
            <person name="Kumar M."/>
            <person name="Sahu K.P."/>
            <person name="Kumar A."/>
        </authorList>
    </citation>
    <scope>NUCLEOTIDE SEQUENCE [LARGE SCALE GENOMIC DNA]</scope>
    <source>
        <strain evidence="4 5">OsEnb-ALM-A6</strain>
    </source>
</reference>
<dbReference type="Proteomes" id="UP001463665">
    <property type="component" value="Chromosome"/>
</dbReference>
<dbReference type="EMBL" id="CP154834">
    <property type="protein sequence ID" value="XAO76163.1"/>
    <property type="molecule type" value="Genomic_DNA"/>
</dbReference>
<organism evidence="4 5">
    <name type="scientific">Chryseobacterium endophyticum</name>
    <dbReference type="NCBI Taxonomy" id="1854762"/>
    <lineage>
        <taxon>Bacteria</taxon>
        <taxon>Pseudomonadati</taxon>
        <taxon>Bacteroidota</taxon>
        <taxon>Flavobacteriia</taxon>
        <taxon>Flavobacteriales</taxon>
        <taxon>Weeksellaceae</taxon>
        <taxon>Chryseobacterium group</taxon>
        <taxon>Chryseobacterium</taxon>
    </lineage>
</organism>
<feature type="chain" id="PRO_5043380467" evidence="2">
    <location>
        <begin position="19"/>
        <end position="835"/>
    </location>
</feature>
<dbReference type="NCBIfam" id="TIGR04183">
    <property type="entry name" value="Por_Secre_tail"/>
    <property type="match status" value="1"/>
</dbReference>
<evidence type="ECO:0000256" key="2">
    <source>
        <dbReference type="SAM" id="SignalP"/>
    </source>
</evidence>
<dbReference type="PROSITE" id="PS50853">
    <property type="entry name" value="FN3"/>
    <property type="match status" value="1"/>
</dbReference>
<dbReference type="InterPro" id="IPR003961">
    <property type="entry name" value="FN3_dom"/>
</dbReference>
<dbReference type="InterPro" id="IPR026444">
    <property type="entry name" value="Secre_tail"/>
</dbReference>
<keyword evidence="5" id="KW-1185">Reference proteome</keyword>
<dbReference type="RefSeq" id="WP_345767602.1">
    <property type="nucleotide sequence ID" value="NZ_CP154834.1"/>
</dbReference>